<organism evidence="2 3">
    <name type="scientific">Belliella calami</name>
    <dbReference type="NCBI Taxonomy" id="2923436"/>
    <lineage>
        <taxon>Bacteria</taxon>
        <taxon>Pseudomonadati</taxon>
        <taxon>Bacteroidota</taxon>
        <taxon>Cytophagia</taxon>
        <taxon>Cytophagales</taxon>
        <taxon>Cyclobacteriaceae</taxon>
        <taxon>Belliella</taxon>
    </lineage>
</organism>
<dbReference type="RefSeq" id="WP_241275897.1">
    <property type="nucleotide sequence ID" value="NZ_JAKZGS010000015.1"/>
</dbReference>
<keyword evidence="3" id="KW-1185">Reference proteome</keyword>
<feature type="coiled-coil region" evidence="1">
    <location>
        <begin position="10"/>
        <end position="37"/>
    </location>
</feature>
<evidence type="ECO:0000256" key="1">
    <source>
        <dbReference type="SAM" id="Coils"/>
    </source>
</evidence>
<dbReference type="EMBL" id="JAKZGS010000015">
    <property type="protein sequence ID" value="MCH7399399.1"/>
    <property type="molecule type" value="Genomic_DNA"/>
</dbReference>
<evidence type="ECO:0000313" key="3">
    <source>
        <dbReference type="Proteomes" id="UP001165488"/>
    </source>
</evidence>
<name>A0ABS9USJ4_9BACT</name>
<evidence type="ECO:0000313" key="2">
    <source>
        <dbReference type="EMBL" id="MCH7399399.1"/>
    </source>
</evidence>
<accession>A0ABS9USJ4</accession>
<keyword evidence="1" id="KW-0175">Coiled coil</keyword>
<reference evidence="2" key="1">
    <citation type="submission" date="2022-03" db="EMBL/GenBank/DDBJ databases">
        <title>De novo assembled genomes of Belliella spp. (Cyclobacteriaceae) strains.</title>
        <authorList>
            <person name="Szabo A."/>
            <person name="Korponai K."/>
            <person name="Felfoldi T."/>
        </authorList>
    </citation>
    <scope>NUCLEOTIDE SEQUENCE</scope>
    <source>
        <strain evidence="2">DSM 107340</strain>
    </source>
</reference>
<gene>
    <name evidence="2" type="ORF">MM236_15460</name>
</gene>
<comment type="caution">
    <text evidence="2">The sequence shown here is derived from an EMBL/GenBank/DDBJ whole genome shotgun (WGS) entry which is preliminary data.</text>
</comment>
<protein>
    <recommendedName>
        <fullName evidence="4">HTH arsR-type domain-containing protein</fullName>
    </recommendedName>
</protein>
<proteinExistence type="predicted"/>
<dbReference type="Proteomes" id="UP001165488">
    <property type="component" value="Unassembled WGS sequence"/>
</dbReference>
<evidence type="ECO:0008006" key="4">
    <source>
        <dbReference type="Google" id="ProtNLM"/>
    </source>
</evidence>
<sequence length="129" mass="14777">MGEVSEEEIIMFLKSKRESLKQELEKVEVALNAITGTDFSTANYSFTPTIDKEIPNSYSSKLKMDKKILYALNEIKSGDKQDILNHLQVLEPKIELKKIEKSISVRLSHLKNNNIIKSDKNGRSLTYFL</sequence>